<dbReference type="PANTHER" id="PTHR30469:SF38">
    <property type="entry name" value="HLYD FAMILY SECRETION PROTEIN"/>
    <property type="match status" value="1"/>
</dbReference>
<dbReference type="Gene3D" id="2.40.420.20">
    <property type="match status" value="1"/>
</dbReference>
<reference evidence="10 11" key="1">
    <citation type="submission" date="2022-10" db="EMBL/GenBank/DDBJ databases">
        <title>Paucibacter sp. hw1 Genome sequencing.</title>
        <authorList>
            <person name="Park S."/>
        </authorList>
    </citation>
    <scope>NUCLEOTIDE SEQUENCE [LARGE SCALE GENOMIC DNA]</scope>
    <source>
        <strain evidence="11">hw1</strain>
    </source>
</reference>
<protein>
    <submittedName>
        <fullName evidence="10">Efflux RND transporter periplasmic adaptor subunit</fullName>
    </submittedName>
</protein>
<feature type="domain" description="CusB-like beta-barrel" evidence="8">
    <location>
        <begin position="222"/>
        <end position="291"/>
    </location>
</feature>
<comment type="subcellular location">
    <subcellularLocation>
        <location evidence="1">Cell envelope</location>
    </subcellularLocation>
</comment>
<dbReference type="EMBL" id="JAQQXT010000019">
    <property type="protein sequence ID" value="MDC8774292.1"/>
    <property type="molecule type" value="Genomic_DNA"/>
</dbReference>
<dbReference type="InterPro" id="IPR058625">
    <property type="entry name" value="MdtA-like_BSH"/>
</dbReference>
<dbReference type="RefSeq" id="WP_273602314.1">
    <property type="nucleotide sequence ID" value="NZ_JAQQXT010000019.1"/>
</dbReference>
<dbReference type="Pfam" id="PF25876">
    <property type="entry name" value="HH_MFP_RND"/>
    <property type="match status" value="1"/>
</dbReference>
<organism evidence="10 11">
    <name type="scientific">Roseateles albus</name>
    <dbReference type="NCBI Taxonomy" id="2987525"/>
    <lineage>
        <taxon>Bacteria</taxon>
        <taxon>Pseudomonadati</taxon>
        <taxon>Pseudomonadota</taxon>
        <taxon>Betaproteobacteria</taxon>
        <taxon>Burkholderiales</taxon>
        <taxon>Sphaerotilaceae</taxon>
        <taxon>Roseateles</taxon>
    </lineage>
</organism>
<evidence type="ECO:0000256" key="1">
    <source>
        <dbReference type="ARBA" id="ARBA00004196"/>
    </source>
</evidence>
<keyword evidence="3" id="KW-0813">Transport</keyword>
<feature type="domain" description="Multidrug resistance protein MdtA-like C-terminal permuted SH3" evidence="9">
    <location>
        <begin position="299"/>
        <end position="358"/>
    </location>
</feature>
<proteinExistence type="inferred from homology"/>
<accession>A0ABT5KK29</accession>
<feature type="domain" description="Multidrug resistance protein MdtA-like alpha-helical hairpin" evidence="6">
    <location>
        <begin position="113"/>
        <end position="182"/>
    </location>
</feature>
<dbReference type="NCBIfam" id="TIGR01730">
    <property type="entry name" value="RND_mfp"/>
    <property type="match status" value="1"/>
</dbReference>
<comment type="caution">
    <text evidence="10">The sequence shown here is derived from an EMBL/GenBank/DDBJ whole genome shotgun (WGS) entry which is preliminary data.</text>
</comment>
<dbReference type="InterPro" id="IPR058624">
    <property type="entry name" value="MdtA-like_HH"/>
</dbReference>
<dbReference type="Proteomes" id="UP001221189">
    <property type="component" value="Unassembled WGS sequence"/>
</dbReference>
<evidence type="ECO:0000313" key="10">
    <source>
        <dbReference type="EMBL" id="MDC8774292.1"/>
    </source>
</evidence>
<dbReference type="SUPFAM" id="SSF111369">
    <property type="entry name" value="HlyD-like secretion proteins"/>
    <property type="match status" value="1"/>
</dbReference>
<feature type="chain" id="PRO_5045997321" evidence="5">
    <location>
        <begin position="30"/>
        <end position="373"/>
    </location>
</feature>
<keyword evidence="11" id="KW-1185">Reference proteome</keyword>
<dbReference type="InterPro" id="IPR058792">
    <property type="entry name" value="Beta-barrel_RND_2"/>
</dbReference>
<evidence type="ECO:0000256" key="5">
    <source>
        <dbReference type="SAM" id="SignalP"/>
    </source>
</evidence>
<feature type="signal peptide" evidence="5">
    <location>
        <begin position="1"/>
        <end position="29"/>
    </location>
</feature>
<evidence type="ECO:0000313" key="11">
    <source>
        <dbReference type="Proteomes" id="UP001221189"/>
    </source>
</evidence>
<feature type="coiled-coil region" evidence="4">
    <location>
        <begin position="113"/>
        <end position="178"/>
    </location>
</feature>
<sequence>MSDNFITLRAPRRPSLRVGTALMSLIALAALSACNRTTEAPPPEIRPARVMTIDKLASSGTVAFTGTVQAQTEINQSFRVDGRMIERTVDIGDSVRPGQLIARLDPQNEESGLQAARAQQAAARAQLVEARNNHVRMRDLVAESAVSRAQFDQAEALLKTAEAQIEAAQAQVNLAQNRLSYTRLVSDVSGVVTARGPQPGEIVSAGRMIIQVAREGARDAVFDVPGQTKDVMPKSPQITVSMSNDPKITANGKVREVAPRADAVTGTFAVRVRLIDPPAAMRLGSTVTGRIQLDAVAGVQIPSAALVRAEGKAAVWVVEPKANTVSLRTITVRSSDASTVQVASGLSAGDIIVTAGVQALRPGQKVRLLETKS</sequence>
<keyword evidence="4" id="KW-0175">Coiled coil</keyword>
<evidence type="ECO:0000256" key="4">
    <source>
        <dbReference type="SAM" id="Coils"/>
    </source>
</evidence>
<dbReference type="Gene3D" id="2.40.50.100">
    <property type="match status" value="1"/>
</dbReference>
<dbReference type="Pfam" id="PF25917">
    <property type="entry name" value="BSH_RND"/>
    <property type="match status" value="1"/>
</dbReference>
<dbReference type="Pfam" id="PF25954">
    <property type="entry name" value="Beta-barrel_RND_2"/>
    <property type="match status" value="1"/>
</dbReference>
<gene>
    <name evidence="10" type="ORF">PRZ03_22235</name>
</gene>
<evidence type="ECO:0000259" key="8">
    <source>
        <dbReference type="Pfam" id="PF25954"/>
    </source>
</evidence>
<dbReference type="Gene3D" id="2.40.30.170">
    <property type="match status" value="1"/>
</dbReference>
<evidence type="ECO:0000259" key="9">
    <source>
        <dbReference type="Pfam" id="PF25967"/>
    </source>
</evidence>
<keyword evidence="5" id="KW-0732">Signal</keyword>
<evidence type="ECO:0000259" key="7">
    <source>
        <dbReference type="Pfam" id="PF25917"/>
    </source>
</evidence>
<dbReference type="InterPro" id="IPR006143">
    <property type="entry name" value="RND_pump_MFP"/>
</dbReference>
<name>A0ABT5KK29_9BURK</name>
<dbReference type="PANTHER" id="PTHR30469">
    <property type="entry name" value="MULTIDRUG RESISTANCE PROTEIN MDTA"/>
    <property type="match status" value="1"/>
</dbReference>
<evidence type="ECO:0000256" key="3">
    <source>
        <dbReference type="ARBA" id="ARBA00022448"/>
    </source>
</evidence>
<evidence type="ECO:0000256" key="2">
    <source>
        <dbReference type="ARBA" id="ARBA00009477"/>
    </source>
</evidence>
<dbReference type="Pfam" id="PF25967">
    <property type="entry name" value="RND-MFP_C"/>
    <property type="match status" value="1"/>
</dbReference>
<evidence type="ECO:0000259" key="6">
    <source>
        <dbReference type="Pfam" id="PF25876"/>
    </source>
</evidence>
<dbReference type="InterPro" id="IPR058627">
    <property type="entry name" value="MdtA-like_C"/>
</dbReference>
<feature type="domain" description="Multidrug resistance protein MdtA-like barrel-sandwich hybrid" evidence="7">
    <location>
        <begin position="79"/>
        <end position="207"/>
    </location>
</feature>
<dbReference type="Gene3D" id="1.10.287.470">
    <property type="entry name" value="Helix hairpin bin"/>
    <property type="match status" value="1"/>
</dbReference>
<comment type="similarity">
    <text evidence="2">Belongs to the membrane fusion protein (MFP) (TC 8.A.1) family.</text>
</comment>